<organism evidence="1 2">
    <name type="scientific">Pseudaeromonas paramecii</name>
    <dbReference type="NCBI Taxonomy" id="2138166"/>
    <lineage>
        <taxon>Bacteria</taxon>
        <taxon>Pseudomonadati</taxon>
        <taxon>Pseudomonadota</taxon>
        <taxon>Gammaproteobacteria</taxon>
        <taxon>Aeromonadales</taxon>
        <taxon>Aeromonadaceae</taxon>
        <taxon>Pseudaeromonas</taxon>
    </lineage>
</organism>
<name>A0ABP8PX37_9GAMM</name>
<evidence type="ECO:0000313" key="2">
    <source>
        <dbReference type="Proteomes" id="UP001501321"/>
    </source>
</evidence>
<proteinExistence type="predicted"/>
<comment type="caution">
    <text evidence="1">The sequence shown here is derived from an EMBL/GenBank/DDBJ whole genome shotgun (WGS) entry which is preliminary data.</text>
</comment>
<dbReference type="RefSeq" id="WP_345009451.1">
    <property type="nucleotide sequence ID" value="NZ_BAABFC010000001.1"/>
</dbReference>
<dbReference type="Gene3D" id="1.10.10.10">
    <property type="entry name" value="Winged helix-like DNA-binding domain superfamily/Winged helix DNA-binding domain"/>
    <property type="match status" value="1"/>
</dbReference>
<dbReference type="SUPFAM" id="SSF46785">
    <property type="entry name" value="Winged helix' DNA-binding domain"/>
    <property type="match status" value="1"/>
</dbReference>
<reference evidence="2" key="1">
    <citation type="journal article" date="2019" name="Int. J. Syst. Evol. Microbiol.">
        <title>The Global Catalogue of Microorganisms (GCM) 10K type strain sequencing project: providing services to taxonomists for standard genome sequencing and annotation.</title>
        <authorList>
            <consortium name="The Broad Institute Genomics Platform"/>
            <consortium name="The Broad Institute Genome Sequencing Center for Infectious Disease"/>
            <person name="Wu L."/>
            <person name="Ma J."/>
        </authorList>
    </citation>
    <scope>NUCLEOTIDE SEQUENCE [LARGE SCALE GENOMIC DNA]</scope>
    <source>
        <strain evidence="2">JCM 32226</strain>
    </source>
</reference>
<sequence length="87" mass="9840">MRHDKASTTEKRQQILAWLTGKPAMTINEALERGLGLMGFDSRNVRPHLEALVKAGLVARRKTKGIVPGFDRRGQRKADIVKYKVKQ</sequence>
<dbReference type="InterPro" id="IPR036390">
    <property type="entry name" value="WH_DNA-bd_sf"/>
</dbReference>
<accession>A0ABP8PX37</accession>
<evidence type="ECO:0000313" key="1">
    <source>
        <dbReference type="EMBL" id="GAA4493394.1"/>
    </source>
</evidence>
<dbReference type="EMBL" id="BAABFC010000001">
    <property type="protein sequence ID" value="GAA4493394.1"/>
    <property type="molecule type" value="Genomic_DNA"/>
</dbReference>
<keyword evidence="2" id="KW-1185">Reference proteome</keyword>
<gene>
    <name evidence="1" type="ORF">GCM10023095_03560</name>
</gene>
<protein>
    <submittedName>
        <fullName evidence="1">Uncharacterized protein</fullName>
    </submittedName>
</protein>
<dbReference type="InterPro" id="IPR036388">
    <property type="entry name" value="WH-like_DNA-bd_sf"/>
</dbReference>
<dbReference type="Proteomes" id="UP001501321">
    <property type="component" value="Unassembled WGS sequence"/>
</dbReference>